<gene>
    <name evidence="1" type="ORF">LCMiAC02_02510</name>
</gene>
<name>A0A481Z241_9VIRU</name>
<proteinExistence type="predicted"/>
<dbReference type="EMBL" id="MK500408">
    <property type="protein sequence ID" value="QBK89157.1"/>
    <property type="molecule type" value="Genomic_DNA"/>
</dbReference>
<evidence type="ECO:0000313" key="1">
    <source>
        <dbReference type="EMBL" id="QBK89157.1"/>
    </source>
</evidence>
<protein>
    <submittedName>
        <fullName evidence="1">Uncharacterized protein</fullName>
    </submittedName>
</protein>
<organism evidence="1">
    <name type="scientific">Mimivirus LCMiAC02</name>
    <dbReference type="NCBI Taxonomy" id="2506609"/>
    <lineage>
        <taxon>Viruses</taxon>
        <taxon>Varidnaviria</taxon>
        <taxon>Bamfordvirae</taxon>
        <taxon>Nucleocytoviricota</taxon>
        <taxon>Megaviricetes</taxon>
        <taxon>Imitervirales</taxon>
        <taxon>Mimiviridae</taxon>
        <taxon>Klosneuvirinae</taxon>
    </lineage>
</organism>
<sequence length="144" mass="17152">MKKKRIPIIKINEAILKQYTRDIKKNNIQGKRIEKKYVTVMNQYEREKKKRNIFNNKAENKYRFITKVDADDGDDYKCYALNGNYKRCANRVTYLHNGIKNKKIKKKYGTCNVSLCTRHTNLILNSEDKKTSKFGFCFDSDKYT</sequence>
<accession>A0A481Z241</accession>
<reference evidence="1" key="1">
    <citation type="journal article" date="2019" name="MBio">
        <title>Virus Genomes from Deep Sea Sediments Expand the Ocean Megavirome and Support Independent Origins of Viral Gigantism.</title>
        <authorList>
            <person name="Backstrom D."/>
            <person name="Yutin N."/>
            <person name="Jorgensen S.L."/>
            <person name="Dharamshi J."/>
            <person name="Homa F."/>
            <person name="Zaremba-Niedwiedzka K."/>
            <person name="Spang A."/>
            <person name="Wolf Y.I."/>
            <person name="Koonin E.V."/>
            <person name="Ettema T.J."/>
        </authorList>
    </citation>
    <scope>NUCLEOTIDE SEQUENCE</scope>
</reference>